<evidence type="ECO:0000256" key="4">
    <source>
        <dbReference type="PROSITE-ProRule" id="PRU01343"/>
    </source>
</evidence>
<keyword evidence="5" id="KW-0812">Transmembrane</keyword>
<protein>
    <recommendedName>
        <fullName evidence="6">GRF-type domain-containing protein</fullName>
    </recommendedName>
</protein>
<name>A0ABU6Z9N0_9FABA</name>
<accession>A0ABU6Z9N0</accession>
<sequence>MASQSSNSRVSRCSHRSSKRDTLLCEHGIKPVLRVSRTKENPGRRYWGCARYQVKEGCGFFVWANAEIEEEDAEKVKLRKKVGSLKLRVKEVEMKMKAAVVVGLIECLLLLLLWLHNSATNRSMLCP</sequence>
<keyword evidence="3" id="KW-0862">Zinc</keyword>
<gene>
    <name evidence="7" type="ORF">PIB30_028330</name>
</gene>
<keyword evidence="2 4" id="KW-0863">Zinc-finger</keyword>
<dbReference type="PANTHER" id="PTHR33248">
    <property type="entry name" value="ZINC ION-BINDING PROTEIN"/>
    <property type="match status" value="1"/>
</dbReference>
<reference evidence="7 8" key="1">
    <citation type="journal article" date="2023" name="Plants (Basel)">
        <title>Bridging the Gap: Combining Genomics and Transcriptomics Approaches to Understand Stylosanthes scabra, an Orphan Legume from the Brazilian Caatinga.</title>
        <authorList>
            <person name="Ferreira-Neto J.R.C."/>
            <person name="da Silva M.D."/>
            <person name="Binneck E."/>
            <person name="de Melo N.F."/>
            <person name="da Silva R.H."/>
            <person name="de Melo A.L.T.M."/>
            <person name="Pandolfi V."/>
            <person name="Bustamante F.O."/>
            <person name="Brasileiro-Vidal A.C."/>
            <person name="Benko-Iseppon A.M."/>
        </authorList>
    </citation>
    <scope>NUCLEOTIDE SEQUENCE [LARGE SCALE GENOMIC DNA]</scope>
    <source>
        <tissue evidence="7">Leaves</tissue>
    </source>
</reference>
<comment type="caution">
    <text evidence="7">The sequence shown here is derived from an EMBL/GenBank/DDBJ whole genome shotgun (WGS) entry which is preliminary data.</text>
</comment>
<evidence type="ECO:0000256" key="5">
    <source>
        <dbReference type="SAM" id="Phobius"/>
    </source>
</evidence>
<feature type="transmembrane region" description="Helical" evidence="5">
    <location>
        <begin position="96"/>
        <end position="115"/>
    </location>
</feature>
<evidence type="ECO:0000256" key="3">
    <source>
        <dbReference type="ARBA" id="ARBA00022833"/>
    </source>
</evidence>
<proteinExistence type="predicted"/>
<evidence type="ECO:0000259" key="6">
    <source>
        <dbReference type="PROSITE" id="PS51999"/>
    </source>
</evidence>
<keyword evidence="5" id="KW-0472">Membrane</keyword>
<evidence type="ECO:0000256" key="1">
    <source>
        <dbReference type="ARBA" id="ARBA00022723"/>
    </source>
</evidence>
<keyword evidence="1" id="KW-0479">Metal-binding</keyword>
<evidence type="ECO:0000256" key="2">
    <source>
        <dbReference type="ARBA" id="ARBA00022771"/>
    </source>
</evidence>
<dbReference type="InterPro" id="IPR010666">
    <property type="entry name" value="Znf_GRF"/>
</dbReference>
<keyword evidence="5" id="KW-1133">Transmembrane helix</keyword>
<dbReference type="PROSITE" id="PS51999">
    <property type="entry name" value="ZF_GRF"/>
    <property type="match status" value="1"/>
</dbReference>
<evidence type="ECO:0000313" key="7">
    <source>
        <dbReference type="EMBL" id="MED6218632.1"/>
    </source>
</evidence>
<keyword evidence="8" id="KW-1185">Reference proteome</keyword>
<feature type="domain" description="GRF-type" evidence="6">
    <location>
        <begin position="25"/>
        <end position="67"/>
    </location>
</feature>
<evidence type="ECO:0000313" key="8">
    <source>
        <dbReference type="Proteomes" id="UP001341840"/>
    </source>
</evidence>
<dbReference type="EMBL" id="JASCZI010271972">
    <property type="protein sequence ID" value="MED6218632.1"/>
    <property type="molecule type" value="Genomic_DNA"/>
</dbReference>
<dbReference type="Proteomes" id="UP001341840">
    <property type="component" value="Unassembled WGS sequence"/>
</dbReference>
<dbReference type="Pfam" id="PF06839">
    <property type="entry name" value="Zn_ribbon_GRF"/>
    <property type="match status" value="1"/>
</dbReference>
<organism evidence="7 8">
    <name type="scientific">Stylosanthes scabra</name>
    <dbReference type="NCBI Taxonomy" id="79078"/>
    <lineage>
        <taxon>Eukaryota</taxon>
        <taxon>Viridiplantae</taxon>
        <taxon>Streptophyta</taxon>
        <taxon>Embryophyta</taxon>
        <taxon>Tracheophyta</taxon>
        <taxon>Spermatophyta</taxon>
        <taxon>Magnoliopsida</taxon>
        <taxon>eudicotyledons</taxon>
        <taxon>Gunneridae</taxon>
        <taxon>Pentapetalae</taxon>
        <taxon>rosids</taxon>
        <taxon>fabids</taxon>
        <taxon>Fabales</taxon>
        <taxon>Fabaceae</taxon>
        <taxon>Papilionoideae</taxon>
        <taxon>50 kb inversion clade</taxon>
        <taxon>dalbergioids sensu lato</taxon>
        <taxon>Dalbergieae</taxon>
        <taxon>Pterocarpus clade</taxon>
        <taxon>Stylosanthes</taxon>
    </lineage>
</organism>